<dbReference type="EMBL" id="VYYT01000046">
    <property type="protein sequence ID" value="KAK2774408.1"/>
    <property type="molecule type" value="Genomic_DNA"/>
</dbReference>
<feature type="region of interest" description="Disordered" evidence="1">
    <location>
        <begin position="30"/>
        <end position="129"/>
    </location>
</feature>
<organism evidence="2 3">
    <name type="scientific">Colletotrichum kahawae</name>
    <name type="common">Coffee berry disease fungus</name>
    <dbReference type="NCBI Taxonomy" id="34407"/>
    <lineage>
        <taxon>Eukaryota</taxon>
        <taxon>Fungi</taxon>
        <taxon>Dikarya</taxon>
        <taxon>Ascomycota</taxon>
        <taxon>Pezizomycotina</taxon>
        <taxon>Sordariomycetes</taxon>
        <taxon>Hypocreomycetidae</taxon>
        <taxon>Glomerellales</taxon>
        <taxon>Glomerellaceae</taxon>
        <taxon>Colletotrichum</taxon>
        <taxon>Colletotrichum gloeosporioides species complex</taxon>
    </lineage>
</organism>
<name>A0AAD9YQN7_COLKA</name>
<evidence type="ECO:0000313" key="3">
    <source>
        <dbReference type="Proteomes" id="UP001281614"/>
    </source>
</evidence>
<keyword evidence="3" id="KW-1185">Reference proteome</keyword>
<feature type="compositionally biased region" description="Polar residues" evidence="1">
    <location>
        <begin position="62"/>
        <end position="76"/>
    </location>
</feature>
<feature type="compositionally biased region" description="Gly residues" evidence="1">
    <location>
        <begin position="109"/>
        <end position="126"/>
    </location>
</feature>
<protein>
    <submittedName>
        <fullName evidence="2">Uncharacterized protein</fullName>
    </submittedName>
</protein>
<evidence type="ECO:0000313" key="2">
    <source>
        <dbReference type="EMBL" id="KAK2774408.1"/>
    </source>
</evidence>
<feature type="compositionally biased region" description="Polar residues" evidence="1">
    <location>
        <begin position="30"/>
        <end position="53"/>
    </location>
</feature>
<proteinExistence type="predicted"/>
<dbReference type="Proteomes" id="UP001281614">
    <property type="component" value="Unassembled WGS sequence"/>
</dbReference>
<comment type="caution">
    <text evidence="2">The sequence shown here is derived from an EMBL/GenBank/DDBJ whole genome shotgun (WGS) entry which is preliminary data.</text>
</comment>
<feature type="compositionally biased region" description="Gly residues" evidence="1">
    <location>
        <begin position="159"/>
        <end position="194"/>
    </location>
</feature>
<accession>A0AAD9YQN7</accession>
<gene>
    <name evidence="2" type="ORF">CKAH01_03641</name>
</gene>
<evidence type="ECO:0000256" key="1">
    <source>
        <dbReference type="SAM" id="MobiDB-lite"/>
    </source>
</evidence>
<feature type="region of interest" description="Disordered" evidence="1">
    <location>
        <begin position="159"/>
        <end position="210"/>
    </location>
</feature>
<dbReference type="AlphaFoldDB" id="A0AAD9YQN7"/>
<reference evidence="2" key="1">
    <citation type="submission" date="2023-02" db="EMBL/GenBank/DDBJ databases">
        <title>Colletotrichum kahawae CIFC_Que2 genome sequencing and assembly.</title>
        <authorList>
            <person name="Baroncelli R."/>
        </authorList>
    </citation>
    <scope>NUCLEOTIDE SEQUENCE</scope>
    <source>
        <strain evidence="2">CIFC_Que2</strain>
    </source>
</reference>
<sequence>MHPQALRSAGGRIRPDVVAVKSYIRTFSTTQLRPAESDSSNKSNGNGAPTRTPLSGRERSRNAASEISQILSSGSTRGAPKPDNKATTQGQPARITDVKTLPQRTLGSGLSGGLGSGTGGTGGTGGSNFVKLPSSFRGRGGGLGARGTGRGGFAPRGGFGEGRGGGFQRGGGGFGRGGRGGMMRGRGGRGGRGGFGRRPRRDGEEEQSDIRLVDEAKEYFRPKTEEEVLYYRKRDIGLPERFEPRLTTESLLGFTPALATGAPADQAAQVLDALRDIGGGAKPAPGVGALPRHVATELAFRGDGMHFFDDVEGKRAFVEAIKNTPQEKMTTNMKVVKRSPEKLEAGAEKAVREYIMDRVVKGQHATPEFVELGAKQPLEIARAKHLQNSSYRALESGKFDEKLAQLVNRAKGAAQPAAAAGAKA</sequence>